<dbReference type="EMBL" id="FZNQ01000004">
    <property type="protein sequence ID" value="SNR37991.1"/>
    <property type="molecule type" value="Genomic_DNA"/>
</dbReference>
<reference evidence="1 2" key="1">
    <citation type="submission" date="2017-06" db="EMBL/GenBank/DDBJ databases">
        <authorList>
            <person name="Kim H.J."/>
            <person name="Triplett B.A."/>
        </authorList>
    </citation>
    <scope>NUCLEOTIDE SEQUENCE [LARGE SCALE GENOMIC DNA]</scope>
    <source>
        <strain evidence="1 2">DSM 8800</strain>
    </source>
</reference>
<dbReference type="RefSeq" id="WP_089384147.1">
    <property type="nucleotide sequence ID" value="NZ_FZNQ01000004.1"/>
</dbReference>
<dbReference type="OrthoDB" id="252552at2157"/>
<gene>
    <name evidence="1" type="ORF">SAMN06264855_104100</name>
</gene>
<proteinExistence type="predicted"/>
<dbReference type="Proteomes" id="UP000198397">
    <property type="component" value="Unassembled WGS sequence"/>
</dbReference>
<sequence>MYDRTYGTEWTELDRGEAIDRAFALGVMAAGGTKRRRELSRLLETADSAYDRSLIQLAYDEGRTQGLEASAEDTETLWKELVDELGNPREAPLPAAVPGAITELTLLRKRSEGLPSSLDLPSMLRK</sequence>
<evidence type="ECO:0000313" key="2">
    <source>
        <dbReference type="Proteomes" id="UP000198397"/>
    </source>
</evidence>
<evidence type="ECO:0000313" key="1">
    <source>
        <dbReference type="EMBL" id="SNR37991.1"/>
    </source>
</evidence>
<name>A0A238VUY2_HALVU</name>
<accession>A0A238VUY2</accession>
<keyword evidence="2" id="KW-1185">Reference proteome</keyword>
<dbReference type="InterPro" id="IPR058370">
    <property type="entry name" value="DUF8057"/>
</dbReference>
<organism evidence="1 2">
    <name type="scientific">Halorubrum vacuolatum</name>
    <name type="common">Natronobacterium vacuolatum</name>
    <dbReference type="NCBI Taxonomy" id="63740"/>
    <lineage>
        <taxon>Archaea</taxon>
        <taxon>Methanobacteriati</taxon>
        <taxon>Methanobacteriota</taxon>
        <taxon>Stenosarchaea group</taxon>
        <taxon>Halobacteria</taxon>
        <taxon>Halobacteriales</taxon>
        <taxon>Haloferacaceae</taxon>
        <taxon>Halorubrum</taxon>
    </lineage>
</organism>
<dbReference type="Pfam" id="PF26244">
    <property type="entry name" value="DUF8057"/>
    <property type="match status" value="1"/>
</dbReference>
<protein>
    <submittedName>
        <fullName evidence="1">Uncharacterized protein</fullName>
    </submittedName>
</protein>
<dbReference type="AlphaFoldDB" id="A0A238VUY2"/>